<evidence type="ECO:0000313" key="5">
    <source>
        <dbReference type="Proteomes" id="UP000515789"/>
    </source>
</evidence>
<evidence type="ECO:0000259" key="2">
    <source>
        <dbReference type="Pfam" id="PF01408"/>
    </source>
</evidence>
<dbReference type="Proteomes" id="UP000515789">
    <property type="component" value="Chromosome"/>
</dbReference>
<sequence>MKGDCRMIKLGVLGTGIITECHFFALDKIDTAKVAAIASLDEEEGKKACEHFGAVYYKDYKELLAKEKELDGIIVALPNHMHYQGCVDVIESGFKNILCEKPLCITSEQSRKLVELVQKEGIMFQTGYMKRFNPGFRKAKEMAKKMGELEFVTFSIFNSAPEPEISGKNEAGSWHDDARLSGGGFLTHSGSHHLDLLRYCFGDIHSVACKTRYDNADGRDYFLDASLKMEKGFDIGMKLGRVDIRNLGPQWKPFRDGWNESVEVIGTRGYLRVDNPSWQGYEVMQVTMWLQGMCGPETFSCECKEQWISELSAFVKNCETGSLQEGCSSVVDGYRVDYTIEKMRESGELGGKEITLDYQY</sequence>
<dbReference type="GO" id="GO:0016491">
    <property type="term" value="F:oxidoreductase activity"/>
    <property type="evidence" value="ECO:0007669"/>
    <property type="project" value="UniProtKB-KW"/>
</dbReference>
<name>A0A7G5MQL2_9FIRM</name>
<dbReference type="PANTHER" id="PTHR43818">
    <property type="entry name" value="BCDNA.GH03377"/>
    <property type="match status" value="1"/>
</dbReference>
<dbReference type="InterPro" id="IPR000683">
    <property type="entry name" value="Gfo/Idh/MocA-like_OxRdtase_N"/>
</dbReference>
<dbReference type="PANTHER" id="PTHR43818:SF11">
    <property type="entry name" value="BCDNA.GH03377"/>
    <property type="match status" value="1"/>
</dbReference>
<keyword evidence="1" id="KW-0560">Oxidoreductase</keyword>
<evidence type="ECO:0000313" key="4">
    <source>
        <dbReference type="EMBL" id="QMW76905.1"/>
    </source>
</evidence>
<evidence type="ECO:0000256" key="1">
    <source>
        <dbReference type="ARBA" id="ARBA00023002"/>
    </source>
</evidence>
<dbReference type="Gene3D" id="3.30.360.10">
    <property type="entry name" value="Dihydrodipicolinate Reductase, domain 2"/>
    <property type="match status" value="1"/>
</dbReference>
<gene>
    <name evidence="4" type="ORF">E5259_04435</name>
</gene>
<dbReference type="Gene3D" id="3.40.50.720">
    <property type="entry name" value="NAD(P)-binding Rossmann-like Domain"/>
    <property type="match status" value="1"/>
</dbReference>
<feature type="domain" description="Gfo/Idh/MocA-like oxidoreductase N-terminal" evidence="2">
    <location>
        <begin position="8"/>
        <end position="128"/>
    </location>
</feature>
<dbReference type="GO" id="GO:0000166">
    <property type="term" value="F:nucleotide binding"/>
    <property type="evidence" value="ECO:0007669"/>
    <property type="project" value="InterPro"/>
</dbReference>
<dbReference type="AlphaFoldDB" id="A0A7G5MQL2"/>
<dbReference type="SUPFAM" id="SSF55347">
    <property type="entry name" value="Glyceraldehyde-3-phosphate dehydrogenase-like, C-terminal domain"/>
    <property type="match status" value="1"/>
</dbReference>
<evidence type="ECO:0000259" key="3">
    <source>
        <dbReference type="Pfam" id="PF22725"/>
    </source>
</evidence>
<dbReference type="InterPro" id="IPR036291">
    <property type="entry name" value="NAD(P)-bd_dom_sf"/>
</dbReference>
<dbReference type="Pfam" id="PF22725">
    <property type="entry name" value="GFO_IDH_MocA_C3"/>
    <property type="match status" value="1"/>
</dbReference>
<dbReference type="Pfam" id="PF01408">
    <property type="entry name" value="GFO_IDH_MocA"/>
    <property type="match status" value="1"/>
</dbReference>
<dbReference type="InterPro" id="IPR050463">
    <property type="entry name" value="Gfo/Idh/MocA_oxidrdct_glycsds"/>
</dbReference>
<protein>
    <submittedName>
        <fullName evidence="4">Gfo/Idh/MocA family oxidoreductase</fullName>
    </submittedName>
</protein>
<feature type="domain" description="GFO/IDH/MocA-like oxidoreductase" evidence="3">
    <location>
        <begin position="136"/>
        <end position="271"/>
    </location>
</feature>
<reference evidence="4 5" key="1">
    <citation type="submission" date="2019-04" db="EMBL/GenBank/DDBJ databases">
        <authorList>
            <person name="Schori C."/>
            <person name="Ahrens C."/>
        </authorList>
    </citation>
    <scope>NUCLEOTIDE SEQUENCE [LARGE SCALE GENOMIC DNA]</scope>
    <source>
        <strain evidence="4 5">DSM 2950</strain>
    </source>
</reference>
<dbReference type="SUPFAM" id="SSF51735">
    <property type="entry name" value="NAD(P)-binding Rossmann-fold domains"/>
    <property type="match status" value="1"/>
</dbReference>
<dbReference type="InterPro" id="IPR055170">
    <property type="entry name" value="GFO_IDH_MocA-like_dom"/>
</dbReference>
<dbReference type="EMBL" id="CP039126">
    <property type="protein sequence ID" value="QMW76905.1"/>
    <property type="molecule type" value="Genomic_DNA"/>
</dbReference>
<accession>A0A7G5MQL2</accession>
<proteinExistence type="predicted"/>
<organism evidence="4 5">
    <name type="scientific">Blautia producta</name>
    <dbReference type="NCBI Taxonomy" id="33035"/>
    <lineage>
        <taxon>Bacteria</taxon>
        <taxon>Bacillati</taxon>
        <taxon>Bacillota</taxon>
        <taxon>Clostridia</taxon>
        <taxon>Lachnospirales</taxon>
        <taxon>Lachnospiraceae</taxon>
        <taxon>Blautia</taxon>
    </lineage>
</organism>